<feature type="transmembrane region" description="Helical" evidence="8">
    <location>
        <begin position="7"/>
        <end position="31"/>
    </location>
</feature>
<keyword evidence="8" id="KW-0812">Transmembrane</keyword>
<evidence type="ECO:0000256" key="6">
    <source>
        <dbReference type="PROSITE-ProRule" id="PRU00433"/>
    </source>
</evidence>
<dbReference type="PANTHER" id="PTHR33751:SF9">
    <property type="entry name" value="CYTOCHROME C4"/>
    <property type="match status" value="1"/>
</dbReference>
<dbReference type="SUPFAM" id="SSF46626">
    <property type="entry name" value="Cytochrome c"/>
    <property type="match status" value="2"/>
</dbReference>
<evidence type="ECO:0000313" key="10">
    <source>
        <dbReference type="EMBL" id="CAP44181.1"/>
    </source>
</evidence>
<dbReference type="GO" id="GO:0005506">
    <property type="term" value="F:iron ion binding"/>
    <property type="evidence" value="ECO:0007669"/>
    <property type="project" value="InterPro"/>
</dbReference>
<keyword evidence="4" id="KW-0249">Electron transport</keyword>
<proteinExistence type="predicted"/>
<dbReference type="InterPro" id="IPR036909">
    <property type="entry name" value="Cyt_c-like_dom_sf"/>
</dbReference>
<evidence type="ECO:0000259" key="9">
    <source>
        <dbReference type="PROSITE" id="PS51007"/>
    </source>
</evidence>
<dbReference type="eggNOG" id="COG2863">
    <property type="taxonomic scope" value="Bacteria"/>
</dbReference>
<dbReference type="AlphaFoldDB" id="A9I3I7"/>
<accession>A9I3I7</accession>
<dbReference type="Gene3D" id="1.10.760.10">
    <property type="entry name" value="Cytochrome c-like domain"/>
    <property type="match status" value="2"/>
</dbReference>
<gene>
    <name evidence="10" type="ordered locus">Bpet3836</name>
</gene>
<dbReference type="Pfam" id="PF00034">
    <property type="entry name" value="Cytochrom_C"/>
    <property type="match status" value="1"/>
</dbReference>
<reference evidence="10 11" key="1">
    <citation type="journal article" date="2008" name="BMC Genomics">
        <title>The missing link: Bordetella petrii is endowed with both the metabolic versatility of environmental bacteria and virulence traits of pathogenic Bordetellae.</title>
        <authorList>
            <person name="Gross R."/>
            <person name="Guzman C.A."/>
            <person name="Sebaihia M."/>
            <person name="Martins Dos Santos V.A."/>
            <person name="Pieper D.H."/>
            <person name="Koebnik R."/>
            <person name="Lechner M."/>
            <person name="Bartels D."/>
            <person name="Buhrmester J."/>
            <person name="Choudhuri J.V."/>
            <person name="Ebensen T."/>
            <person name="Gaigalat L."/>
            <person name="Herrmann S."/>
            <person name="Khachane A.N."/>
            <person name="Larisch C."/>
            <person name="Link S."/>
            <person name="Linke B."/>
            <person name="Meyer F."/>
            <person name="Mormann S."/>
            <person name="Nakunst D."/>
            <person name="Rueckert C."/>
            <person name="Schneiker-Bekel S."/>
            <person name="Schulze K."/>
            <person name="Vorhoelter F.J."/>
            <person name="Yevsa T."/>
            <person name="Engle J.T."/>
            <person name="Goldman W.E."/>
            <person name="Puehler A."/>
            <person name="Goebel U.B."/>
            <person name="Goesmann A."/>
            <person name="Bloecker H."/>
            <person name="Kaiser O."/>
            <person name="Martinez-Arias R."/>
        </authorList>
    </citation>
    <scope>NUCLEOTIDE SEQUENCE [LARGE SCALE GENOMIC DNA]</scope>
    <source>
        <strain evidence="11">ATCC BAA-461 / DSM 12804 / CCUG 43448 / CIP 107267 / Se-1111R</strain>
    </source>
</reference>
<dbReference type="InterPro" id="IPR009056">
    <property type="entry name" value="Cyt_c-like_dom"/>
</dbReference>
<dbReference type="Proteomes" id="UP000001225">
    <property type="component" value="Chromosome"/>
</dbReference>
<evidence type="ECO:0000256" key="1">
    <source>
        <dbReference type="ARBA" id="ARBA00022448"/>
    </source>
</evidence>
<keyword evidence="5 6" id="KW-0408">Iron</keyword>
<dbReference type="InterPro" id="IPR008168">
    <property type="entry name" value="Cyt_C_IC"/>
</dbReference>
<evidence type="ECO:0000256" key="2">
    <source>
        <dbReference type="ARBA" id="ARBA00022617"/>
    </source>
</evidence>
<name>A9I3I7_BORPD</name>
<keyword evidence="1" id="KW-0813">Transport</keyword>
<keyword evidence="2 6" id="KW-0349">Heme</keyword>
<dbReference type="KEGG" id="bpt:Bpet3836"/>
<evidence type="ECO:0000256" key="7">
    <source>
        <dbReference type="SAM" id="MobiDB-lite"/>
    </source>
</evidence>
<keyword evidence="3 6" id="KW-0479">Metal-binding</keyword>
<evidence type="ECO:0000256" key="3">
    <source>
        <dbReference type="ARBA" id="ARBA00022723"/>
    </source>
</evidence>
<evidence type="ECO:0000256" key="4">
    <source>
        <dbReference type="ARBA" id="ARBA00022982"/>
    </source>
</evidence>
<dbReference type="InterPro" id="IPR050597">
    <property type="entry name" value="Cytochrome_c_Oxidase_Subunit"/>
</dbReference>
<dbReference type="PANTHER" id="PTHR33751">
    <property type="entry name" value="CBB3-TYPE CYTOCHROME C OXIDASE SUBUNIT FIXP"/>
    <property type="match status" value="1"/>
</dbReference>
<feature type="domain" description="Cytochrome c" evidence="9">
    <location>
        <begin position="99"/>
        <end position="286"/>
    </location>
</feature>
<dbReference type="EMBL" id="AM902716">
    <property type="protein sequence ID" value="CAP44181.1"/>
    <property type="molecule type" value="Genomic_DNA"/>
</dbReference>
<dbReference type="Pfam" id="PF13442">
    <property type="entry name" value="Cytochrome_CBB3"/>
    <property type="match status" value="1"/>
</dbReference>
<evidence type="ECO:0000256" key="5">
    <source>
        <dbReference type="ARBA" id="ARBA00023004"/>
    </source>
</evidence>
<dbReference type="PRINTS" id="PR00605">
    <property type="entry name" value="CYTCHROMECIC"/>
</dbReference>
<keyword evidence="8" id="KW-1133">Transmembrane helix</keyword>
<dbReference type="STRING" id="94624.Bpet3836"/>
<dbReference type="GO" id="GO:0020037">
    <property type="term" value="F:heme binding"/>
    <property type="evidence" value="ECO:0007669"/>
    <property type="project" value="InterPro"/>
</dbReference>
<organism evidence="10 11">
    <name type="scientific">Bordetella petrii (strain ATCC BAA-461 / DSM 12804 / CCUG 43448 / CIP 107267 / Se-1111R)</name>
    <dbReference type="NCBI Taxonomy" id="340100"/>
    <lineage>
        <taxon>Bacteria</taxon>
        <taxon>Pseudomonadati</taxon>
        <taxon>Pseudomonadota</taxon>
        <taxon>Betaproteobacteria</taxon>
        <taxon>Burkholderiales</taxon>
        <taxon>Alcaligenaceae</taxon>
        <taxon>Bordetella</taxon>
    </lineage>
</organism>
<keyword evidence="11" id="KW-1185">Reference proteome</keyword>
<evidence type="ECO:0000256" key="8">
    <source>
        <dbReference type="SAM" id="Phobius"/>
    </source>
</evidence>
<dbReference type="PROSITE" id="PS51007">
    <property type="entry name" value="CYTC"/>
    <property type="match status" value="1"/>
</dbReference>
<protein>
    <submittedName>
        <fullName evidence="10">Cytochrome c-552 (Cytochrome c552)</fullName>
    </submittedName>
</protein>
<dbReference type="GO" id="GO:0009055">
    <property type="term" value="F:electron transfer activity"/>
    <property type="evidence" value="ECO:0007669"/>
    <property type="project" value="InterPro"/>
</dbReference>
<feature type="region of interest" description="Disordered" evidence="7">
    <location>
        <begin position="56"/>
        <end position="81"/>
    </location>
</feature>
<evidence type="ECO:0000313" key="11">
    <source>
        <dbReference type="Proteomes" id="UP000001225"/>
    </source>
</evidence>
<sequence length="289" mass="30048">MSTSNHGVGVVMGLMVAAPLVTLLATAYQMWGTGGGLIRPTAVAVPAEHAPVPAPAGAANAGAGTAAAPAAPSPRRVPGRSAQDFTAYRPGWEAALKTADAQQGRQLAQAGKPESGVQACTACHGARGVAQPDGMFPTLAGQPAEYLAKQLMDYRDGARTQALMNTIAQGLDSREIGHLARYYASLPPPALATLPDEPRAARQLDVRGDNARALPACANCHGLGGRGEGVLLPRLAGQAPQYFIAQMDAFRSGQRRNDDAGVMQAFAQRLTQQEIEALARYYAGSLDAR</sequence>
<keyword evidence="8" id="KW-0472">Membrane</keyword>